<sequence length="78" mass="8852">MKAEELLPEEQNIVNLNGQQVRKGTIGSFLLNCEAIAKGNKDFQIIDDLKEQAIVLEKIGFFDILEIKIPEIKQILNK</sequence>
<name>A0A4R7EY81_9FLAO</name>
<protein>
    <submittedName>
        <fullName evidence="1">Uncharacterized protein</fullName>
    </submittedName>
</protein>
<dbReference type="OrthoDB" id="1453999at2"/>
<gene>
    <name evidence="1" type="ORF">C8P70_12630</name>
</gene>
<comment type="caution">
    <text evidence="1">The sequence shown here is derived from an EMBL/GenBank/DDBJ whole genome shotgun (WGS) entry which is preliminary data.</text>
</comment>
<dbReference type="RefSeq" id="WP_133713357.1">
    <property type="nucleotide sequence ID" value="NZ_SOAG01000026.1"/>
</dbReference>
<organism evidence="1 2">
    <name type="scientific">Myroides indicus</name>
    <dbReference type="NCBI Taxonomy" id="1323422"/>
    <lineage>
        <taxon>Bacteria</taxon>
        <taxon>Pseudomonadati</taxon>
        <taxon>Bacteroidota</taxon>
        <taxon>Flavobacteriia</taxon>
        <taxon>Flavobacteriales</taxon>
        <taxon>Flavobacteriaceae</taxon>
        <taxon>Myroides</taxon>
    </lineage>
</organism>
<evidence type="ECO:0000313" key="1">
    <source>
        <dbReference type="EMBL" id="TDS53994.1"/>
    </source>
</evidence>
<accession>A0A4R7EY81</accession>
<dbReference type="Proteomes" id="UP000295215">
    <property type="component" value="Unassembled WGS sequence"/>
</dbReference>
<dbReference type="EMBL" id="SOAG01000026">
    <property type="protein sequence ID" value="TDS53994.1"/>
    <property type="molecule type" value="Genomic_DNA"/>
</dbReference>
<dbReference type="AlphaFoldDB" id="A0A4R7EY81"/>
<proteinExistence type="predicted"/>
<reference evidence="1 2" key="1">
    <citation type="submission" date="2019-03" db="EMBL/GenBank/DDBJ databases">
        <title>Genomic Encyclopedia of Archaeal and Bacterial Type Strains, Phase II (KMG-II): from individual species to whole genera.</title>
        <authorList>
            <person name="Goeker M."/>
        </authorList>
    </citation>
    <scope>NUCLEOTIDE SEQUENCE [LARGE SCALE GENOMIC DNA]</scope>
    <source>
        <strain evidence="1 2">DSM 28213</strain>
    </source>
</reference>
<keyword evidence="2" id="KW-1185">Reference proteome</keyword>
<evidence type="ECO:0000313" key="2">
    <source>
        <dbReference type="Proteomes" id="UP000295215"/>
    </source>
</evidence>